<evidence type="ECO:0000313" key="3">
    <source>
        <dbReference type="Proteomes" id="UP000719412"/>
    </source>
</evidence>
<accession>A0A8J6L7P4</accession>
<reference evidence="2" key="1">
    <citation type="journal article" date="2020" name="J Insects Food Feed">
        <title>The yellow mealworm (Tenebrio molitor) genome: a resource for the emerging insects as food and feed industry.</title>
        <authorList>
            <person name="Eriksson T."/>
            <person name="Andere A."/>
            <person name="Kelstrup H."/>
            <person name="Emery V."/>
            <person name="Picard C."/>
        </authorList>
    </citation>
    <scope>NUCLEOTIDE SEQUENCE</scope>
    <source>
        <strain evidence="2">Stoneville</strain>
        <tissue evidence="2">Whole head</tissue>
    </source>
</reference>
<feature type="region of interest" description="Disordered" evidence="1">
    <location>
        <begin position="1"/>
        <end position="25"/>
    </location>
</feature>
<comment type="caution">
    <text evidence="2">The sequence shown here is derived from an EMBL/GenBank/DDBJ whole genome shotgun (WGS) entry which is preliminary data.</text>
</comment>
<dbReference type="AlphaFoldDB" id="A0A8J6L7P4"/>
<evidence type="ECO:0000313" key="2">
    <source>
        <dbReference type="EMBL" id="KAH0813084.1"/>
    </source>
</evidence>
<sequence>MSQHNMSSAVRLRRPSNNGTDRKRQEVTFDNMPVILLDRLPVPNLRMYSSGSVLALSACIYFATQVIKDPNWSAGESDMANAIHKQDSNKSNASLPDGRTMGQYVSDVFSVMIREPICVWVTYINRKERSRLKKNGALAALQDPQEKMGTPAEGLDAGQVLPFDTIPAGPKSVVQEEVEAVPDCNIS</sequence>
<reference evidence="2" key="2">
    <citation type="submission" date="2021-08" db="EMBL/GenBank/DDBJ databases">
        <authorList>
            <person name="Eriksson T."/>
        </authorList>
    </citation>
    <scope>NUCLEOTIDE SEQUENCE</scope>
    <source>
        <strain evidence="2">Stoneville</strain>
        <tissue evidence="2">Whole head</tissue>
    </source>
</reference>
<gene>
    <name evidence="2" type="ORF">GEV33_009706</name>
</gene>
<protein>
    <submittedName>
        <fullName evidence="2">Uncharacterized protein</fullName>
    </submittedName>
</protein>
<proteinExistence type="predicted"/>
<evidence type="ECO:0000256" key="1">
    <source>
        <dbReference type="SAM" id="MobiDB-lite"/>
    </source>
</evidence>
<name>A0A8J6L7P4_TENMO</name>
<keyword evidence="3" id="KW-1185">Reference proteome</keyword>
<dbReference type="EMBL" id="JABDTM020025596">
    <property type="protein sequence ID" value="KAH0813084.1"/>
    <property type="molecule type" value="Genomic_DNA"/>
</dbReference>
<organism evidence="2 3">
    <name type="scientific">Tenebrio molitor</name>
    <name type="common">Yellow mealworm beetle</name>
    <dbReference type="NCBI Taxonomy" id="7067"/>
    <lineage>
        <taxon>Eukaryota</taxon>
        <taxon>Metazoa</taxon>
        <taxon>Ecdysozoa</taxon>
        <taxon>Arthropoda</taxon>
        <taxon>Hexapoda</taxon>
        <taxon>Insecta</taxon>
        <taxon>Pterygota</taxon>
        <taxon>Neoptera</taxon>
        <taxon>Endopterygota</taxon>
        <taxon>Coleoptera</taxon>
        <taxon>Polyphaga</taxon>
        <taxon>Cucujiformia</taxon>
        <taxon>Tenebrionidae</taxon>
        <taxon>Tenebrio</taxon>
    </lineage>
</organism>
<dbReference type="Proteomes" id="UP000719412">
    <property type="component" value="Unassembled WGS sequence"/>
</dbReference>